<proteinExistence type="predicted"/>
<organism evidence="1 2">
    <name type="scientific">Stephania cephalantha</name>
    <dbReference type="NCBI Taxonomy" id="152367"/>
    <lineage>
        <taxon>Eukaryota</taxon>
        <taxon>Viridiplantae</taxon>
        <taxon>Streptophyta</taxon>
        <taxon>Embryophyta</taxon>
        <taxon>Tracheophyta</taxon>
        <taxon>Spermatophyta</taxon>
        <taxon>Magnoliopsida</taxon>
        <taxon>Ranunculales</taxon>
        <taxon>Menispermaceae</taxon>
        <taxon>Menispermoideae</taxon>
        <taxon>Cissampelideae</taxon>
        <taxon>Stephania</taxon>
    </lineage>
</organism>
<dbReference type="AlphaFoldDB" id="A0AAP0J3P1"/>
<keyword evidence="2" id="KW-1185">Reference proteome</keyword>
<evidence type="ECO:0000313" key="2">
    <source>
        <dbReference type="Proteomes" id="UP001419268"/>
    </source>
</evidence>
<dbReference type="EMBL" id="JBBNAG010000006">
    <property type="protein sequence ID" value="KAK9126425.1"/>
    <property type="molecule type" value="Genomic_DNA"/>
</dbReference>
<comment type="caution">
    <text evidence="1">The sequence shown here is derived from an EMBL/GenBank/DDBJ whole genome shotgun (WGS) entry which is preliminary data.</text>
</comment>
<dbReference type="Proteomes" id="UP001419268">
    <property type="component" value="Unassembled WGS sequence"/>
</dbReference>
<protein>
    <submittedName>
        <fullName evidence="1">Uncharacterized protein</fullName>
    </submittedName>
</protein>
<evidence type="ECO:0000313" key="1">
    <source>
        <dbReference type="EMBL" id="KAK9126425.1"/>
    </source>
</evidence>
<accession>A0AAP0J3P1</accession>
<reference evidence="1 2" key="1">
    <citation type="submission" date="2024-01" db="EMBL/GenBank/DDBJ databases">
        <title>Genome assemblies of Stephania.</title>
        <authorList>
            <person name="Yang L."/>
        </authorList>
    </citation>
    <scope>NUCLEOTIDE SEQUENCE [LARGE SCALE GENOMIC DNA]</scope>
    <source>
        <strain evidence="1">JXDWG</strain>
        <tissue evidence="1">Leaf</tissue>
    </source>
</reference>
<name>A0AAP0J3P1_9MAGN</name>
<gene>
    <name evidence="1" type="ORF">Scep_015271</name>
</gene>
<sequence length="80" mass="8978">MGLWVVGKRYEINVMCKRSRSSATSVKNALAQLHIVQPESAGDRSHRRSDVDYLDLSQSSGFIIFNYGPLGKQQHSRVEA</sequence>